<dbReference type="Proteomes" id="UP000243540">
    <property type="component" value="Unassembled WGS sequence"/>
</dbReference>
<proteinExistence type="predicted"/>
<evidence type="ECO:0000313" key="3">
    <source>
        <dbReference type="Proteomes" id="UP000243540"/>
    </source>
</evidence>
<dbReference type="AlphaFoldDB" id="A0A1Y2T1B9"/>
<comment type="caution">
    <text evidence="2">The sequence shown here is derived from an EMBL/GenBank/DDBJ whole genome shotgun (WGS) entry which is preliminary data.</text>
</comment>
<gene>
    <name evidence="2" type="ORF">B9T39_03610</name>
</gene>
<feature type="domain" description="N-acetyltransferase" evidence="1">
    <location>
        <begin position="1"/>
        <end position="164"/>
    </location>
</feature>
<dbReference type="Pfam" id="PF13302">
    <property type="entry name" value="Acetyltransf_3"/>
    <property type="match status" value="1"/>
</dbReference>
<dbReference type="SUPFAM" id="SSF55729">
    <property type="entry name" value="Acyl-CoA N-acyltransferases (Nat)"/>
    <property type="match status" value="1"/>
</dbReference>
<evidence type="ECO:0000313" key="2">
    <source>
        <dbReference type="EMBL" id="OTA29448.1"/>
    </source>
</evidence>
<dbReference type="PANTHER" id="PTHR39173">
    <property type="entry name" value="ACETYLTRANSFERASE"/>
    <property type="match status" value="1"/>
</dbReference>
<organism evidence="2 3">
    <name type="scientific">Alloscardovia macacae</name>
    <dbReference type="NCBI Taxonomy" id="1160091"/>
    <lineage>
        <taxon>Bacteria</taxon>
        <taxon>Bacillati</taxon>
        <taxon>Actinomycetota</taxon>
        <taxon>Actinomycetes</taxon>
        <taxon>Bifidobacteriales</taxon>
        <taxon>Bifidobacteriaceae</taxon>
        <taxon>Alloscardovia</taxon>
    </lineage>
</organism>
<dbReference type="STRING" id="1160091.B9T39_03610"/>
<dbReference type="InterPro" id="IPR000182">
    <property type="entry name" value="GNAT_dom"/>
</dbReference>
<dbReference type="RefSeq" id="WP_086106463.1">
    <property type="nucleotide sequence ID" value="NZ_NEKC01000006.1"/>
</dbReference>
<name>A0A1Y2T1B9_9BIFI</name>
<dbReference type="EMBL" id="NEKC01000006">
    <property type="protein sequence ID" value="OTA29448.1"/>
    <property type="molecule type" value="Genomic_DNA"/>
</dbReference>
<evidence type="ECO:0000259" key="1">
    <source>
        <dbReference type="PROSITE" id="PS51186"/>
    </source>
</evidence>
<sequence>MELRVPGPSDARAVEEMVAEFVAEESPYDGMFADLMPFRYDAWLAENERDLHAPKPGFVPAVQYVSFDDSTGSGIGFLSVRLVLNEYLLNVGGHIGYCIRPGMRGHGYGRQQLRLGLERAREQGLDRVLITCSVDNAASRQIILSCGGVLEDVREMHERYWISV</sequence>
<protein>
    <recommendedName>
        <fullName evidence="1">N-acetyltransferase domain-containing protein</fullName>
    </recommendedName>
</protein>
<accession>A0A1Y2T1B9</accession>
<dbReference type="PANTHER" id="PTHR39173:SF1">
    <property type="entry name" value="ACETYLTRANSFERASE"/>
    <property type="match status" value="1"/>
</dbReference>
<dbReference type="InterPro" id="IPR016181">
    <property type="entry name" value="Acyl_CoA_acyltransferase"/>
</dbReference>
<dbReference type="GO" id="GO:0016747">
    <property type="term" value="F:acyltransferase activity, transferring groups other than amino-acyl groups"/>
    <property type="evidence" value="ECO:0007669"/>
    <property type="project" value="InterPro"/>
</dbReference>
<dbReference type="PROSITE" id="PS51186">
    <property type="entry name" value="GNAT"/>
    <property type="match status" value="1"/>
</dbReference>
<dbReference type="Gene3D" id="3.40.630.30">
    <property type="match status" value="1"/>
</dbReference>
<reference evidence="2 3" key="1">
    <citation type="submission" date="2017-04" db="EMBL/GenBank/DDBJ databases">
        <title>Draft genome sequences of Alloscardovia macacae UMA81211 and UMA81212 isolated from the feces of a rhesus macaque (Macaca mulatta).</title>
        <authorList>
            <person name="Albert K."/>
            <person name="Sela D.A."/>
        </authorList>
    </citation>
    <scope>NUCLEOTIDE SEQUENCE [LARGE SCALE GENOMIC DNA]</scope>
    <source>
        <strain evidence="2 3">UMA81212</strain>
    </source>
</reference>